<keyword evidence="1" id="KW-1133">Transmembrane helix</keyword>
<dbReference type="Proteomes" id="UP000032180">
    <property type="component" value="Chromosome 1"/>
</dbReference>
<feature type="chain" id="PRO_5002347162" evidence="2">
    <location>
        <begin position="23"/>
        <end position="299"/>
    </location>
</feature>
<reference evidence="3 4" key="1">
    <citation type="submission" date="2012-08" db="EMBL/GenBank/DDBJ databases">
        <title>Oryza genome evolution.</title>
        <authorList>
            <person name="Wing R.A."/>
        </authorList>
    </citation>
    <scope>NUCLEOTIDE SEQUENCE</scope>
</reference>
<dbReference type="HOGENOM" id="CLU_931777_0_0_1"/>
<feature type="transmembrane region" description="Helical" evidence="1">
    <location>
        <begin position="131"/>
        <end position="150"/>
    </location>
</feature>
<reference evidence="4" key="2">
    <citation type="submission" date="2013-12" db="EMBL/GenBank/DDBJ databases">
        <authorList>
            <person name="Yu Y."/>
            <person name="Lee S."/>
            <person name="de Baynast K."/>
            <person name="Wissotski M."/>
            <person name="Liu L."/>
            <person name="Talag J."/>
            <person name="Goicoechea J."/>
            <person name="Angelova A."/>
            <person name="Jetty R."/>
            <person name="Kudrna D."/>
            <person name="Golser W."/>
            <person name="Rivera L."/>
            <person name="Zhang J."/>
            <person name="Wing R."/>
        </authorList>
    </citation>
    <scope>NUCLEOTIDE SEQUENCE</scope>
</reference>
<reference evidence="3" key="3">
    <citation type="submission" date="2015-04" db="UniProtKB">
        <authorList>
            <consortium name="EnsemblPlants"/>
        </authorList>
    </citation>
    <scope>IDENTIFICATION</scope>
</reference>
<name>A0A0D9V965_9ORYZ</name>
<keyword evidence="4" id="KW-1185">Reference proteome</keyword>
<dbReference type="Gramene" id="LPERR01G35460.1">
    <property type="protein sequence ID" value="LPERR01G35460.1"/>
    <property type="gene ID" value="LPERR01G35460"/>
</dbReference>
<organism evidence="3 4">
    <name type="scientific">Leersia perrieri</name>
    <dbReference type="NCBI Taxonomy" id="77586"/>
    <lineage>
        <taxon>Eukaryota</taxon>
        <taxon>Viridiplantae</taxon>
        <taxon>Streptophyta</taxon>
        <taxon>Embryophyta</taxon>
        <taxon>Tracheophyta</taxon>
        <taxon>Spermatophyta</taxon>
        <taxon>Magnoliopsida</taxon>
        <taxon>Liliopsida</taxon>
        <taxon>Poales</taxon>
        <taxon>Poaceae</taxon>
        <taxon>BOP clade</taxon>
        <taxon>Oryzoideae</taxon>
        <taxon>Oryzeae</taxon>
        <taxon>Oryzinae</taxon>
        <taxon>Leersia</taxon>
    </lineage>
</organism>
<feature type="signal peptide" evidence="2">
    <location>
        <begin position="1"/>
        <end position="22"/>
    </location>
</feature>
<proteinExistence type="predicted"/>
<evidence type="ECO:0000313" key="4">
    <source>
        <dbReference type="Proteomes" id="UP000032180"/>
    </source>
</evidence>
<accession>A0A0D9V965</accession>
<keyword evidence="2" id="KW-0732">Signal</keyword>
<sequence>MVCMSNCTTATAFLLLLECLLFVPERVRHVRQRVRAPWPTWPAMRVRPPLRVHERVADQMDGIQVPEAQEVGHVAFIFNSIDVTLRRSHSTGLLLGSILGKTPFLHNSVKTKTSGLLAVLFENWNLVPKCFSASGFLSGALMNYMLAYYIMFVAEMDKHRSALFIAVAGFILDGVCLFLLGQRIYWKPTLRVNYENFQSESYDVDPMFTATFAYTKTQLLSHRDDGFPLPRVVAFLDASFVALAVVDVILISAVRLDRLIPFAVFFAWAYVAVLLVLTDWVLRVDRRLCAADEGDLVCV</sequence>
<dbReference type="AlphaFoldDB" id="A0A0D9V965"/>
<evidence type="ECO:0000256" key="1">
    <source>
        <dbReference type="SAM" id="Phobius"/>
    </source>
</evidence>
<feature type="transmembrane region" description="Helical" evidence="1">
    <location>
        <begin position="232"/>
        <end position="252"/>
    </location>
</feature>
<feature type="transmembrane region" description="Helical" evidence="1">
    <location>
        <begin position="259"/>
        <end position="278"/>
    </location>
</feature>
<keyword evidence="1" id="KW-0472">Membrane</keyword>
<feature type="transmembrane region" description="Helical" evidence="1">
    <location>
        <begin position="162"/>
        <end position="185"/>
    </location>
</feature>
<dbReference type="EnsemblPlants" id="LPERR01G35460.1">
    <property type="protein sequence ID" value="LPERR01G35460.1"/>
    <property type="gene ID" value="LPERR01G35460"/>
</dbReference>
<keyword evidence="1" id="KW-0812">Transmembrane</keyword>
<evidence type="ECO:0000313" key="3">
    <source>
        <dbReference type="EnsemblPlants" id="LPERR01G35460.1"/>
    </source>
</evidence>
<protein>
    <submittedName>
        <fullName evidence="3">Uncharacterized protein</fullName>
    </submittedName>
</protein>
<evidence type="ECO:0000256" key="2">
    <source>
        <dbReference type="SAM" id="SignalP"/>
    </source>
</evidence>